<organism evidence="8 9">
    <name type="scientific">Actinomadura yumaensis</name>
    <dbReference type="NCBI Taxonomy" id="111807"/>
    <lineage>
        <taxon>Bacteria</taxon>
        <taxon>Bacillati</taxon>
        <taxon>Actinomycetota</taxon>
        <taxon>Actinomycetes</taxon>
        <taxon>Streptosporangiales</taxon>
        <taxon>Thermomonosporaceae</taxon>
        <taxon>Actinomadura</taxon>
    </lineage>
</organism>
<dbReference type="Pfam" id="PF08240">
    <property type="entry name" value="ADH_N"/>
    <property type="match status" value="1"/>
</dbReference>
<comment type="cofactor">
    <cofactor evidence="1 5">
        <name>Zn(2+)</name>
        <dbReference type="ChEBI" id="CHEBI:29105"/>
    </cofactor>
</comment>
<feature type="domain" description="Alcohol dehydrogenase-like N-terminal" evidence="7">
    <location>
        <begin position="24"/>
        <end position="150"/>
    </location>
</feature>
<dbReference type="Gene3D" id="3.40.50.720">
    <property type="entry name" value="NAD(P)-binding Rossmann-like Domain"/>
    <property type="match status" value="1"/>
</dbReference>
<dbReference type="InterPro" id="IPR013154">
    <property type="entry name" value="ADH-like_N"/>
</dbReference>
<evidence type="ECO:0000256" key="2">
    <source>
        <dbReference type="ARBA" id="ARBA00022723"/>
    </source>
</evidence>
<evidence type="ECO:0000256" key="5">
    <source>
        <dbReference type="RuleBase" id="RU361277"/>
    </source>
</evidence>
<dbReference type="Gene3D" id="3.90.180.10">
    <property type="entry name" value="Medium-chain alcohol dehydrogenases, catalytic domain"/>
    <property type="match status" value="1"/>
</dbReference>
<dbReference type="InterPro" id="IPR036291">
    <property type="entry name" value="NAD(P)-bd_dom_sf"/>
</dbReference>
<comment type="caution">
    <text evidence="8">The sequence shown here is derived from an EMBL/GenBank/DDBJ whole genome shotgun (WGS) entry which is preliminary data.</text>
</comment>
<accession>A0ABW2CG52</accession>
<evidence type="ECO:0000256" key="1">
    <source>
        <dbReference type="ARBA" id="ARBA00001947"/>
    </source>
</evidence>
<dbReference type="SUPFAM" id="SSF51735">
    <property type="entry name" value="NAD(P)-binding Rossmann-fold domains"/>
    <property type="match status" value="1"/>
</dbReference>
<dbReference type="PROSITE" id="PS00059">
    <property type="entry name" value="ADH_ZINC"/>
    <property type="match status" value="1"/>
</dbReference>
<keyword evidence="9" id="KW-1185">Reference proteome</keyword>
<dbReference type="Proteomes" id="UP001596380">
    <property type="component" value="Unassembled WGS sequence"/>
</dbReference>
<keyword evidence="2 5" id="KW-0479">Metal-binding</keyword>
<sequence>MLAVRVREGSLDLHLEKVPVPEPGPRDVLVKVASAGLAPSITKHLARGRFTHLPSTPGHEVAGTVVEAGADARTGSGRPLPGARVRVHPMLSCGMCRYCTTARQQMCAEAAMIGNAAFGTGPMELYARYHDGGLAEYVRVPDRLVDPLPDHVGFDVAAKLHELGNAHRALNGADLHPGAAVVVTAATGAMGTATVKLAESFQVGELVLVGRSAERLEAVRPLAGSVPVRTVALEDLGPGWAETGALTARLRELLPGGADAVLDYLPGGPGTAQAAEALATGGALVHMGGSGDVLPFPIRVIMTRCWKVVGTRGCTREDTSAVLGLLDSGRLRADELITHRFALRDAPEAMAAVLGRAEPMWMAVVNP</sequence>
<dbReference type="InterPro" id="IPR011032">
    <property type="entry name" value="GroES-like_sf"/>
</dbReference>
<dbReference type="EMBL" id="JBHSXS010000006">
    <property type="protein sequence ID" value="MFC6880788.1"/>
    <property type="molecule type" value="Genomic_DNA"/>
</dbReference>
<evidence type="ECO:0000259" key="7">
    <source>
        <dbReference type="Pfam" id="PF08240"/>
    </source>
</evidence>
<dbReference type="InterPro" id="IPR050129">
    <property type="entry name" value="Zn_alcohol_dh"/>
</dbReference>
<evidence type="ECO:0000256" key="4">
    <source>
        <dbReference type="ARBA" id="ARBA00023002"/>
    </source>
</evidence>
<feature type="domain" description="Alcohol dehydrogenase-like C-terminal" evidence="6">
    <location>
        <begin position="189"/>
        <end position="327"/>
    </location>
</feature>
<comment type="similarity">
    <text evidence="5">Belongs to the zinc-containing alcohol dehydrogenase family.</text>
</comment>
<dbReference type="RefSeq" id="WP_175251241.1">
    <property type="nucleotide sequence ID" value="NZ_JBHSXS010000006.1"/>
</dbReference>
<evidence type="ECO:0000256" key="3">
    <source>
        <dbReference type="ARBA" id="ARBA00022833"/>
    </source>
</evidence>
<dbReference type="InterPro" id="IPR002328">
    <property type="entry name" value="ADH_Zn_CS"/>
</dbReference>
<dbReference type="InterPro" id="IPR013149">
    <property type="entry name" value="ADH-like_C"/>
</dbReference>
<keyword evidence="3 5" id="KW-0862">Zinc</keyword>
<keyword evidence="4" id="KW-0560">Oxidoreductase</keyword>
<evidence type="ECO:0000313" key="8">
    <source>
        <dbReference type="EMBL" id="MFC6880788.1"/>
    </source>
</evidence>
<evidence type="ECO:0000259" key="6">
    <source>
        <dbReference type="Pfam" id="PF00107"/>
    </source>
</evidence>
<protein>
    <submittedName>
        <fullName evidence="8">Alcohol dehydrogenase catalytic domain-containing protein</fullName>
    </submittedName>
</protein>
<dbReference type="SUPFAM" id="SSF50129">
    <property type="entry name" value="GroES-like"/>
    <property type="match status" value="1"/>
</dbReference>
<dbReference type="PANTHER" id="PTHR43401">
    <property type="entry name" value="L-THREONINE 3-DEHYDROGENASE"/>
    <property type="match status" value="1"/>
</dbReference>
<reference evidence="9" key="1">
    <citation type="journal article" date="2019" name="Int. J. Syst. Evol. Microbiol.">
        <title>The Global Catalogue of Microorganisms (GCM) 10K type strain sequencing project: providing services to taxonomists for standard genome sequencing and annotation.</title>
        <authorList>
            <consortium name="The Broad Institute Genomics Platform"/>
            <consortium name="The Broad Institute Genome Sequencing Center for Infectious Disease"/>
            <person name="Wu L."/>
            <person name="Ma J."/>
        </authorList>
    </citation>
    <scope>NUCLEOTIDE SEQUENCE [LARGE SCALE GENOMIC DNA]</scope>
    <source>
        <strain evidence="9">JCM 3369</strain>
    </source>
</reference>
<proteinExistence type="inferred from homology"/>
<dbReference type="PANTHER" id="PTHR43401:SF5">
    <property type="entry name" value="ALCOHOL DEHYDROGENASE-RELATED"/>
    <property type="match status" value="1"/>
</dbReference>
<evidence type="ECO:0000313" key="9">
    <source>
        <dbReference type="Proteomes" id="UP001596380"/>
    </source>
</evidence>
<gene>
    <name evidence="8" type="ORF">ACFQKB_13560</name>
</gene>
<name>A0ABW2CG52_9ACTN</name>
<dbReference type="Pfam" id="PF00107">
    <property type="entry name" value="ADH_zinc_N"/>
    <property type="match status" value="1"/>
</dbReference>